<dbReference type="AlphaFoldDB" id="A0A7Y7PT91"/>
<accession>A0A7Y7PT91</accession>
<evidence type="ECO:0000256" key="1">
    <source>
        <dbReference type="ARBA" id="ARBA00022729"/>
    </source>
</evidence>
<evidence type="ECO:0000256" key="2">
    <source>
        <dbReference type="SAM" id="MobiDB-lite"/>
    </source>
</evidence>
<dbReference type="EMBL" id="JABKAU010000107">
    <property type="protein sequence ID" value="NVO33545.1"/>
    <property type="molecule type" value="Genomic_DNA"/>
</dbReference>
<reference evidence="4 5" key="1">
    <citation type="submission" date="2020-05" db="EMBL/GenBank/DDBJ databases">
        <title>Hymenobacter terrestris sp. nov. and Hymenobacter lapidiphilus sp. nov., isolated from regoliths in Antarctica.</title>
        <authorList>
            <person name="Sedlacek I."/>
            <person name="Pantucek R."/>
            <person name="Zeman M."/>
            <person name="Holochova P."/>
            <person name="Kralova S."/>
            <person name="Stankova E."/>
            <person name="Sedo O."/>
            <person name="Micenkova L."/>
            <person name="Svec P."/>
            <person name="Gupta V."/>
            <person name="Sood U."/>
            <person name="Korpole U.S."/>
            <person name="Lal R."/>
        </authorList>
    </citation>
    <scope>NUCLEOTIDE SEQUENCE [LARGE SCALE GENOMIC DNA]</scope>
    <source>
        <strain evidence="4 5">P5342</strain>
    </source>
</reference>
<dbReference type="SUPFAM" id="SSF56925">
    <property type="entry name" value="OMPA-like"/>
    <property type="match status" value="1"/>
</dbReference>
<feature type="domain" description="Outer membrane protein beta-barrel" evidence="3">
    <location>
        <begin position="26"/>
        <end position="189"/>
    </location>
</feature>
<protein>
    <submittedName>
        <fullName evidence="4">Outer membrane beta-barrel protein</fullName>
    </submittedName>
</protein>
<name>A0A7Y7PT91_9BACT</name>
<proteinExistence type="predicted"/>
<gene>
    <name evidence="4" type="ORF">HW554_20295</name>
</gene>
<evidence type="ECO:0000313" key="5">
    <source>
        <dbReference type="Proteomes" id="UP000565521"/>
    </source>
</evidence>
<feature type="compositionally biased region" description="Polar residues" evidence="2">
    <location>
        <begin position="144"/>
        <end position="162"/>
    </location>
</feature>
<dbReference type="Pfam" id="PF13505">
    <property type="entry name" value="OMP_b-brl"/>
    <property type="match status" value="1"/>
</dbReference>
<sequence length="224" mass="24062">MSLGKHVVAKVALVLLCGHSTARGQAPDSTGLKGRWYAGAGVASHKYFTLNGPTSQIRPAYVSAGYYLTPRVALQAELQYGQRTQQSNGGESVIDGETFSVRTKERIKSTALTVLLRYSGRRPQRPLQLDWLLGVAVVHGRSSETITRTSPTRSQSYTSPTRDLTEPHLVAGLGLRYQLGPHVAVGAQAVVNKNLRILPYGGFGMILGSGANLGVTYLFGPTKP</sequence>
<evidence type="ECO:0000313" key="4">
    <source>
        <dbReference type="EMBL" id="NVO33545.1"/>
    </source>
</evidence>
<dbReference type="InterPro" id="IPR011250">
    <property type="entry name" value="OMP/PagP_B-barrel"/>
</dbReference>
<evidence type="ECO:0000259" key="3">
    <source>
        <dbReference type="Pfam" id="PF13505"/>
    </source>
</evidence>
<dbReference type="Proteomes" id="UP000565521">
    <property type="component" value="Unassembled WGS sequence"/>
</dbReference>
<keyword evidence="1" id="KW-0732">Signal</keyword>
<organism evidence="4 5">
    <name type="scientific">Hymenobacter lapidiphilus</name>
    <dbReference type="NCBI Taxonomy" id="2608003"/>
    <lineage>
        <taxon>Bacteria</taxon>
        <taxon>Pseudomonadati</taxon>
        <taxon>Bacteroidota</taxon>
        <taxon>Cytophagia</taxon>
        <taxon>Cytophagales</taxon>
        <taxon>Hymenobacteraceae</taxon>
        <taxon>Hymenobacter</taxon>
    </lineage>
</organism>
<dbReference type="InterPro" id="IPR027385">
    <property type="entry name" value="Beta-barrel_OMP"/>
</dbReference>
<feature type="region of interest" description="Disordered" evidence="2">
    <location>
        <begin position="144"/>
        <end position="163"/>
    </location>
</feature>
<comment type="caution">
    <text evidence="4">The sequence shown here is derived from an EMBL/GenBank/DDBJ whole genome shotgun (WGS) entry which is preliminary data.</text>
</comment>
<dbReference type="Gene3D" id="2.40.160.20">
    <property type="match status" value="1"/>
</dbReference>
<keyword evidence="5" id="KW-1185">Reference proteome</keyword>